<keyword evidence="3" id="KW-1185">Reference proteome</keyword>
<dbReference type="AlphaFoldDB" id="A0A0X1T1C0"/>
<organism evidence="2 3">
    <name type="scientific">Pseudomonas agarici</name>
    <dbReference type="NCBI Taxonomy" id="46677"/>
    <lineage>
        <taxon>Bacteria</taxon>
        <taxon>Pseudomonadati</taxon>
        <taxon>Pseudomonadota</taxon>
        <taxon>Gammaproteobacteria</taxon>
        <taxon>Pseudomonadales</taxon>
        <taxon>Pseudomonadaceae</taxon>
        <taxon>Pseudomonas</taxon>
    </lineage>
</organism>
<reference evidence="2 3" key="1">
    <citation type="submission" date="2016-01" db="EMBL/GenBank/DDBJ databases">
        <authorList>
            <person name="McClelland M."/>
            <person name="Jain A."/>
            <person name="Saraogi P."/>
            <person name="Mendelson R."/>
            <person name="Westerman R."/>
            <person name="SanMiguel P."/>
            <person name="Csonka L."/>
        </authorList>
    </citation>
    <scope>NUCLEOTIDE SEQUENCE [LARGE SCALE GENOMIC DNA]</scope>
    <source>
        <strain evidence="2 3">NCPPB 2472</strain>
    </source>
</reference>
<dbReference type="EMBL" id="CP014135">
    <property type="protein sequence ID" value="AMB85853.1"/>
    <property type="molecule type" value="Genomic_DNA"/>
</dbReference>
<keyword evidence="2" id="KW-0378">Hydrolase</keyword>
<sequence length="365" mass="40784">MPKGSTFFVVLLLVISTARAESWPDSEWSHEPQMTGPAVEALRAYAFTTRDDATRTGVRTDALLVIRRGRIVYEQYAGPTRVDTPHLTWSISKSIMATVLGVAYGQGLFQLHDPVAKFYPPFRVHPKVTLEHLLNWASGIDWQEDYEYAPLKSSVVAMLYTLGHADMAGYTANHGEYSKPGQAFRYSSGDSNVLAAALQKIVGAQRYPDFPWTALFDPLGIRGAVWERDGSGTFVASSYTYMTARDLARIGLLMARNGRWRDRQLLPEAWVDFNRRPAAAYKPGQDEAVAGGQWWLNRPIEGAPKPWPDAPADTFAALGHWGQALYVIPSADLVIVRYGDDRDGSYRHNELLRRALLAFAPRVRP</sequence>
<evidence type="ECO:0000313" key="2">
    <source>
        <dbReference type="EMBL" id="AMB85853.1"/>
    </source>
</evidence>
<protein>
    <submittedName>
        <fullName evidence="2">Serine hydrolase</fullName>
    </submittedName>
</protein>
<proteinExistence type="predicted"/>
<gene>
    <name evidence="2" type="ORF">AWM79_11275</name>
</gene>
<dbReference type="KEGG" id="pagb:AWM79_11275"/>
<dbReference type="PANTHER" id="PTHR43283">
    <property type="entry name" value="BETA-LACTAMASE-RELATED"/>
    <property type="match status" value="1"/>
</dbReference>
<evidence type="ECO:0000259" key="1">
    <source>
        <dbReference type="Pfam" id="PF00144"/>
    </source>
</evidence>
<dbReference type="PANTHER" id="PTHR43283:SF7">
    <property type="entry name" value="BETA-LACTAMASE-RELATED DOMAIN-CONTAINING PROTEIN"/>
    <property type="match status" value="1"/>
</dbReference>
<dbReference type="GO" id="GO:0016787">
    <property type="term" value="F:hydrolase activity"/>
    <property type="evidence" value="ECO:0007669"/>
    <property type="project" value="UniProtKB-KW"/>
</dbReference>
<feature type="domain" description="Beta-lactamase-related" evidence="1">
    <location>
        <begin position="55"/>
        <end position="343"/>
    </location>
</feature>
<dbReference type="Pfam" id="PF00144">
    <property type="entry name" value="Beta-lactamase"/>
    <property type="match status" value="1"/>
</dbReference>
<accession>A0A0X1T1C0</accession>
<dbReference type="SUPFAM" id="SSF56601">
    <property type="entry name" value="beta-lactamase/transpeptidase-like"/>
    <property type="match status" value="1"/>
</dbReference>
<dbReference type="InterPro" id="IPR050789">
    <property type="entry name" value="Diverse_Enzym_Activities"/>
</dbReference>
<dbReference type="OrthoDB" id="9814204at2"/>
<evidence type="ECO:0000313" key="3">
    <source>
        <dbReference type="Proteomes" id="UP000063229"/>
    </source>
</evidence>
<dbReference type="Gene3D" id="3.40.710.10">
    <property type="entry name" value="DD-peptidase/beta-lactamase superfamily"/>
    <property type="match status" value="1"/>
</dbReference>
<dbReference type="STRING" id="46677.AWM79_11275"/>
<dbReference type="InterPro" id="IPR012338">
    <property type="entry name" value="Beta-lactam/transpept-like"/>
</dbReference>
<name>A0A0X1T1C0_PSEAA</name>
<dbReference type="InterPro" id="IPR001466">
    <property type="entry name" value="Beta-lactam-related"/>
</dbReference>
<dbReference type="Proteomes" id="UP000063229">
    <property type="component" value="Chromosome"/>
</dbReference>
<dbReference type="RefSeq" id="WP_017131002.1">
    <property type="nucleotide sequence ID" value="NZ_CP014135.1"/>
</dbReference>